<evidence type="ECO:0008006" key="11">
    <source>
        <dbReference type="Google" id="ProtNLM"/>
    </source>
</evidence>
<dbReference type="EMBL" id="CALNXK010000168">
    <property type="protein sequence ID" value="CAH3171868.1"/>
    <property type="molecule type" value="Genomic_DNA"/>
</dbReference>
<evidence type="ECO:0000313" key="9">
    <source>
        <dbReference type="EMBL" id="CAH3171868.1"/>
    </source>
</evidence>
<evidence type="ECO:0000313" key="10">
    <source>
        <dbReference type="Proteomes" id="UP001159405"/>
    </source>
</evidence>
<comment type="caution">
    <text evidence="9">The sequence shown here is derived from an EMBL/GenBank/DDBJ whole genome shotgun (WGS) entry which is preliminary data.</text>
</comment>
<dbReference type="PROSITE" id="PS50089">
    <property type="entry name" value="ZF_RING_2"/>
    <property type="match status" value="2"/>
</dbReference>
<dbReference type="Pfam" id="PF04434">
    <property type="entry name" value="SWIM"/>
    <property type="match status" value="1"/>
</dbReference>
<dbReference type="PROSITE" id="PS01357">
    <property type="entry name" value="ZF_ZZ_1"/>
    <property type="match status" value="1"/>
</dbReference>
<evidence type="ECO:0000256" key="4">
    <source>
        <dbReference type="PROSITE-ProRule" id="PRU00228"/>
    </source>
</evidence>
<feature type="compositionally biased region" description="Polar residues" evidence="5">
    <location>
        <begin position="444"/>
        <end position="472"/>
    </location>
</feature>
<accession>A0ABN8R211</accession>
<dbReference type="SUPFAM" id="SSF57850">
    <property type="entry name" value="RING/U-box"/>
    <property type="match status" value="3"/>
</dbReference>
<gene>
    <name evidence="9" type="ORF">PLOB_00012279</name>
</gene>
<keyword evidence="3" id="KW-0862">Zinc</keyword>
<dbReference type="Pfam" id="PF00569">
    <property type="entry name" value="ZZ"/>
    <property type="match status" value="1"/>
</dbReference>
<feature type="compositionally biased region" description="Polar residues" evidence="5">
    <location>
        <begin position="513"/>
        <end position="528"/>
    </location>
</feature>
<feature type="region of interest" description="Disordered" evidence="5">
    <location>
        <begin position="439"/>
        <end position="581"/>
    </location>
</feature>
<dbReference type="SMART" id="SM00184">
    <property type="entry name" value="RING"/>
    <property type="match status" value="2"/>
</dbReference>
<evidence type="ECO:0000256" key="2">
    <source>
        <dbReference type="ARBA" id="ARBA00022771"/>
    </source>
</evidence>
<proteinExistence type="predicted"/>
<dbReference type="Gene3D" id="3.30.60.90">
    <property type="match status" value="1"/>
</dbReference>
<protein>
    <recommendedName>
        <fullName evidence="11">E3 ubiquitin-protein ligase ZSWIM2</fullName>
    </recommendedName>
</protein>
<dbReference type="InterPro" id="IPR043145">
    <property type="entry name" value="Znf_ZZ_sf"/>
</dbReference>
<organism evidence="9 10">
    <name type="scientific">Porites lobata</name>
    <dbReference type="NCBI Taxonomy" id="104759"/>
    <lineage>
        <taxon>Eukaryota</taxon>
        <taxon>Metazoa</taxon>
        <taxon>Cnidaria</taxon>
        <taxon>Anthozoa</taxon>
        <taxon>Hexacorallia</taxon>
        <taxon>Scleractinia</taxon>
        <taxon>Fungiina</taxon>
        <taxon>Poritidae</taxon>
        <taxon>Porites</taxon>
    </lineage>
</organism>
<sequence length="651" mass="72123">MARRVPWRRVCPDVVASRIDEAIQARIYLLRETGPTGFLLKEDGSDRKLKVFLGDQHSCTCQTFMKEKELCVHILWVLLKKFRVPKENPITFQLSLVEREINEVMRGCHARSHPAKKKDSEKDLIIFDGREKLKQKEIETEDVCPICQEEFLQQPEPLTFCKYGCGNNVHVKCMKVWAEHQRSTGENIIKCPLCRVDFGSFQELMDEFHKSSRRKTRAERQDLHLGATCKKCRVCPIAGKCYRCVVCSDYHLCHACFATDTHTQHSFQFRQKLSERWRAAQRITPLPNAVINDLQNRDISDGDYELLLQLDRQVTDQQGLPANIIFNLPTQVLQDRHRLVTDGSTCGVCLQGFQARQCIRTLPCQHPFHISCIDNWLTNHSQCPVEGSYVGSVIAATATNGRSREVPGIGRLTSGVIGNHGLGGAGNKKSGQRLKALTDRNNSEKSLPSSFTLSGSGLLATNSSKTRSSGAGINTLDHSRHVPVSTVEPPQLDQPTISPHTSSAAQFARLSSAGRNGSGSRLPESTTGIKGFTRHNLTFSPVSAKPPMPPQTLNNNRSSSSEVRRPRAKLHRSQRSNSVGELSLLASGTAVQLGSQTPPLSTDKRQRGQLVKGSFTAKSSRHSLSDPGLAVTLEPVIASGISVHLPPVDID</sequence>
<dbReference type="SMART" id="SM00291">
    <property type="entry name" value="ZnF_ZZ"/>
    <property type="match status" value="1"/>
</dbReference>
<feature type="domain" description="RING-type" evidence="6">
    <location>
        <begin position="144"/>
        <end position="195"/>
    </location>
</feature>
<dbReference type="CDD" id="cd16494">
    <property type="entry name" value="RING-CH-C4HC3_ZSWM2"/>
    <property type="match status" value="1"/>
</dbReference>
<name>A0ABN8R211_9CNID</name>
<evidence type="ECO:0000259" key="6">
    <source>
        <dbReference type="PROSITE" id="PS50089"/>
    </source>
</evidence>
<evidence type="ECO:0000259" key="7">
    <source>
        <dbReference type="PROSITE" id="PS50135"/>
    </source>
</evidence>
<dbReference type="InterPro" id="IPR001841">
    <property type="entry name" value="Znf_RING"/>
</dbReference>
<dbReference type="InterPro" id="IPR039903">
    <property type="entry name" value="Zswim2"/>
</dbReference>
<dbReference type="InterPro" id="IPR013083">
    <property type="entry name" value="Znf_RING/FYVE/PHD"/>
</dbReference>
<dbReference type="InterPro" id="IPR000433">
    <property type="entry name" value="Znf_ZZ"/>
</dbReference>
<dbReference type="Gene3D" id="3.30.40.10">
    <property type="entry name" value="Zinc/RING finger domain, C3HC4 (zinc finger)"/>
    <property type="match status" value="2"/>
</dbReference>
<keyword evidence="1" id="KW-0479">Metal-binding</keyword>
<feature type="domain" description="ZZ-type" evidence="7">
    <location>
        <begin position="224"/>
        <end position="275"/>
    </location>
</feature>
<dbReference type="InterPro" id="IPR007527">
    <property type="entry name" value="Znf_SWIM"/>
</dbReference>
<dbReference type="Proteomes" id="UP001159405">
    <property type="component" value="Unassembled WGS sequence"/>
</dbReference>
<dbReference type="PROSITE" id="PS50135">
    <property type="entry name" value="ZF_ZZ_2"/>
    <property type="match status" value="1"/>
</dbReference>
<feature type="domain" description="RING-type" evidence="6">
    <location>
        <begin position="346"/>
        <end position="385"/>
    </location>
</feature>
<keyword evidence="10" id="KW-1185">Reference proteome</keyword>
<dbReference type="PANTHER" id="PTHR21540">
    <property type="entry name" value="RING FINGER AND SWIM DOMAIN-CONTAINING PROTEIN 2"/>
    <property type="match status" value="1"/>
</dbReference>
<dbReference type="Pfam" id="PF13639">
    <property type="entry name" value="zf-RING_2"/>
    <property type="match status" value="2"/>
</dbReference>
<dbReference type="PROSITE" id="PS50966">
    <property type="entry name" value="ZF_SWIM"/>
    <property type="match status" value="1"/>
</dbReference>
<reference evidence="9 10" key="1">
    <citation type="submission" date="2022-05" db="EMBL/GenBank/DDBJ databases">
        <authorList>
            <consortium name="Genoscope - CEA"/>
            <person name="William W."/>
        </authorList>
    </citation>
    <scope>NUCLEOTIDE SEQUENCE [LARGE SCALE GENOMIC DNA]</scope>
</reference>
<feature type="compositionally biased region" description="Polar residues" evidence="5">
    <location>
        <begin position="493"/>
        <end position="505"/>
    </location>
</feature>
<evidence type="ECO:0000256" key="5">
    <source>
        <dbReference type="SAM" id="MobiDB-lite"/>
    </source>
</evidence>
<feature type="domain" description="SWIM-type" evidence="8">
    <location>
        <begin position="49"/>
        <end position="82"/>
    </location>
</feature>
<keyword evidence="2 4" id="KW-0863">Zinc-finger</keyword>
<evidence type="ECO:0000256" key="3">
    <source>
        <dbReference type="ARBA" id="ARBA00022833"/>
    </source>
</evidence>
<evidence type="ECO:0000256" key="1">
    <source>
        <dbReference type="ARBA" id="ARBA00022723"/>
    </source>
</evidence>
<evidence type="ECO:0000259" key="8">
    <source>
        <dbReference type="PROSITE" id="PS50966"/>
    </source>
</evidence>
<dbReference type="PANTHER" id="PTHR21540:SF3">
    <property type="entry name" value="E3 UBIQUITIN-PROTEIN LIGASE ZSWIM2"/>
    <property type="match status" value="1"/>
</dbReference>